<name>A0ABM8MCA9_9GAMM</name>
<proteinExistence type="predicted"/>
<comment type="caution">
    <text evidence="1">The sequence shown here is derived from an EMBL/GenBank/DDBJ whole genome shotgun (WGS) entry which is preliminary data.</text>
</comment>
<evidence type="ECO:0000313" key="2">
    <source>
        <dbReference type="Proteomes" id="UP000626656"/>
    </source>
</evidence>
<sequence length="40" mass="4730">MIDDLATFEVDTVENLERNFQDSVNHYIDTCKQLNREAQN</sequence>
<gene>
    <name evidence="1" type="ORF">AZO1586I_2681</name>
</gene>
<accession>A0ABM8MCA9</accession>
<evidence type="ECO:0000313" key="1">
    <source>
        <dbReference type="EMBL" id="CAB5508406.1"/>
    </source>
</evidence>
<dbReference type="EMBL" id="CAHJWF010000609">
    <property type="protein sequence ID" value="CAB5508406.1"/>
    <property type="molecule type" value="Genomic_DNA"/>
</dbReference>
<reference evidence="1 2" key="1">
    <citation type="submission" date="2020-05" db="EMBL/GenBank/DDBJ databases">
        <authorList>
            <person name="Petersen J."/>
            <person name="Sayavedra L."/>
        </authorList>
    </citation>
    <scope>NUCLEOTIDE SEQUENCE [LARGE SCALE GENOMIC DNA]</scope>
    <source>
        <strain evidence="1">B azoricus SOX ET2 1586I</strain>
    </source>
</reference>
<organism evidence="1 2">
    <name type="scientific">Bathymodiolus thermophilus thioautotrophic gill symbiont</name>
    <dbReference type="NCBI Taxonomy" id="2360"/>
    <lineage>
        <taxon>Bacteria</taxon>
        <taxon>Pseudomonadati</taxon>
        <taxon>Pseudomonadota</taxon>
        <taxon>Gammaproteobacteria</taxon>
        <taxon>sulfur-oxidizing symbionts</taxon>
    </lineage>
</organism>
<protein>
    <submittedName>
        <fullName evidence="1">Uncharacterized protein</fullName>
    </submittedName>
</protein>
<dbReference type="Proteomes" id="UP000626656">
    <property type="component" value="Unassembled WGS sequence"/>
</dbReference>
<keyword evidence="2" id="KW-1185">Reference proteome</keyword>